<dbReference type="Proteomes" id="UP000256919">
    <property type="component" value="Unassembled WGS sequence"/>
</dbReference>
<dbReference type="NCBIfam" id="NF046062">
    <property type="entry name" value="citrull_CtlX"/>
    <property type="match status" value="1"/>
</dbReference>
<dbReference type="Gene3D" id="3.75.10.10">
    <property type="entry name" value="L-arginine/glycine Amidinotransferase, Chain A"/>
    <property type="match status" value="1"/>
</dbReference>
<gene>
    <name evidence="1" type="ORF">DFQ09_10636</name>
</gene>
<dbReference type="PANTHER" id="PTHR43224">
    <property type="entry name" value="AMIDINOTRANSFERASE"/>
    <property type="match status" value="1"/>
</dbReference>
<organism evidence="1 2">
    <name type="scientific">Winogradskyella pacifica</name>
    <dbReference type="NCBI Taxonomy" id="664642"/>
    <lineage>
        <taxon>Bacteria</taxon>
        <taxon>Pseudomonadati</taxon>
        <taxon>Bacteroidota</taxon>
        <taxon>Flavobacteriia</taxon>
        <taxon>Flavobacteriales</taxon>
        <taxon>Flavobacteriaceae</taxon>
        <taxon>Winogradskyella</taxon>
    </lineage>
</organism>
<evidence type="ECO:0008006" key="3">
    <source>
        <dbReference type="Google" id="ProtNLM"/>
    </source>
</evidence>
<dbReference type="SUPFAM" id="SSF55909">
    <property type="entry name" value="Pentein"/>
    <property type="match status" value="1"/>
</dbReference>
<keyword evidence="2" id="KW-1185">Reference proteome</keyword>
<proteinExistence type="predicted"/>
<dbReference type="OrthoDB" id="9788268at2"/>
<accession>A0A3D9LMF7</accession>
<comment type="caution">
    <text evidence="1">The sequence shown here is derived from an EMBL/GenBank/DDBJ whole genome shotgun (WGS) entry which is preliminary data.</text>
</comment>
<evidence type="ECO:0000313" key="1">
    <source>
        <dbReference type="EMBL" id="REE08569.1"/>
    </source>
</evidence>
<reference evidence="1 2" key="1">
    <citation type="submission" date="2018-07" db="EMBL/GenBank/DDBJ databases">
        <title>Genomic Encyclopedia of Type Strains, Phase III (KMG-III): the genomes of soil and plant-associated and newly described type strains.</title>
        <authorList>
            <person name="Whitman W."/>
        </authorList>
    </citation>
    <scope>NUCLEOTIDE SEQUENCE [LARGE SCALE GENOMIC DNA]</scope>
    <source>
        <strain evidence="1 2">CECT 7948</strain>
    </source>
</reference>
<dbReference type="PANTHER" id="PTHR43224:SF1">
    <property type="entry name" value="AMIDINOTRANSFERASE"/>
    <property type="match status" value="1"/>
</dbReference>
<dbReference type="RefSeq" id="WP_115810983.1">
    <property type="nucleotide sequence ID" value="NZ_JABFDI010000004.1"/>
</dbReference>
<dbReference type="EMBL" id="QREI01000006">
    <property type="protein sequence ID" value="REE08569.1"/>
    <property type="molecule type" value="Genomic_DNA"/>
</dbReference>
<dbReference type="PIRSF" id="PIRSF028188">
    <property type="entry name" value="Amdntrnsf_FN0238"/>
    <property type="match status" value="1"/>
</dbReference>
<protein>
    <recommendedName>
        <fullName evidence="3">Amidinotransferase</fullName>
    </recommendedName>
</protein>
<dbReference type="InterPro" id="IPR014541">
    <property type="entry name" value="Amdntrnsf_FN0238"/>
</dbReference>
<sequence length="310" mass="35374">MQQTTNTALMIRPVNFRMNEQTAVNNYFQEDLDLKNAEINAKAQEEFDAFVQKLKAVGINVIVEDDDKVNDTPDSIFPNNWVSFHANGDIAKYPMFAENRRRERRDEIFIRLEDEGFKIENIVDYTSAEHEGVFLEGTGSVILDRVNRKAYCALSPRADEDLFIEFCEDFEYSPVIFTAYQTVEDKRLPIYHTNVMMCIAEDFAVICLDSIDDKKERKSVVKHLRNDGKEIISITEKQMHHFAGNMLQLQGNDGQVYLIMSEAAYKVLTPNQVTTIEKHCPIISSSLETIETCGGGSARCMIAEVFLPKA</sequence>
<dbReference type="AlphaFoldDB" id="A0A3D9LMF7"/>
<evidence type="ECO:0000313" key="2">
    <source>
        <dbReference type="Proteomes" id="UP000256919"/>
    </source>
</evidence>
<name>A0A3D9LMF7_9FLAO</name>
<dbReference type="Pfam" id="PF19420">
    <property type="entry name" value="DDAH_eukar"/>
    <property type="match status" value="1"/>
</dbReference>